<evidence type="ECO:0000256" key="1">
    <source>
        <dbReference type="ARBA" id="ARBA00005234"/>
    </source>
</evidence>
<evidence type="ECO:0000256" key="4">
    <source>
        <dbReference type="PROSITE-ProRule" id="PRU00325"/>
    </source>
</evidence>
<sequence>MFSRFPEVLMIDATHGTNVSKYKVFSFMHALVQNERYETLETAIETFKKHNPAWEKLRCVVIDKDFTEISVLKAAFPNVTILLCHFHVIKYLHEDIANSEYGFTAWQKEQIRASIYLLVYSSTEREYQKNRRFMSYLINLGAAARSTAEVPPPVSSSEQSEADQEDPNTLDDPSHGSKHPFEIYFTNNWDNCKEMWCAYTRQSALTLGNNTNNRLESSWKQLKDILDPFMKVDECIAAMMSYQAQMEEDFISRVFKLSVVQHAEYDEEMSHLANLVSEHACQLIHKQYQFALTRAAYRCSEAVPGIYFIQNDIDEEDYLDEPAAEYSVTRRTWTCSCKFMCTHLLPCRHIFYLRKILKMETIIPPQCLEKRRLLSAIRARVNTVPTRRSAPWDVNRKYREANEVASGICGTMSGFGMPEYRKALGILKRMEQLIKSGQVETIGHLLLTLVPPTSHNMPEAEPLMQSTSLQEDRMPSSPPVPPPMALLGSPTYSARAMIELRPSDPAGAENSEHTQSQRSESNRGESVGDPAGAAAIVQPVISHTNDRNRTSSGESNPRQITLTKRTTHVDFGVEGPPQARGRPRQNRNLSLANLDEALRSTLTNCSTQFFRKFNVYNFAKRPKAPTAYVFSKIPTGKTILELLDLTRVLPAELLQRCQAKVTALQKKHADLAEIDTALEIHGVGIFSAKWHQTIAALNRIDTAIRWIETIDFRQQVPQRYFTQLDDELPQRIRQLDPLANTVDRITAKLFGQERSIIALHSTLFGCVVNGKTTTDMATIENAFHGLSTEKILIPINCNGNHWCSIMIDMNTASISYYDPMSSSYASSARILAEKLKGILSKTSCRHFRTSAYVTDMGVQVDSYSCGMFVLLAFEAFSGGIARVP</sequence>
<protein>
    <recommendedName>
        <fullName evidence="10">SWIM-type domain-containing protein</fullName>
    </recommendedName>
</protein>
<gene>
    <name evidence="8" type="ORF">PHYSODRAFT_312988</name>
</gene>
<dbReference type="InParanoid" id="G4Z591"/>
<dbReference type="InterPro" id="IPR052579">
    <property type="entry name" value="Zinc_finger_SWIM"/>
</dbReference>
<dbReference type="Gene3D" id="3.40.395.10">
    <property type="entry name" value="Adenoviral Proteinase, Chain A"/>
    <property type="match status" value="1"/>
</dbReference>
<dbReference type="InterPro" id="IPR048324">
    <property type="entry name" value="ZSWIM1-3_RNaseH-like"/>
</dbReference>
<dbReference type="GeneID" id="20643547"/>
<dbReference type="SMR" id="G4Z591"/>
<dbReference type="InterPro" id="IPR038765">
    <property type="entry name" value="Papain-like_cys_pep_sf"/>
</dbReference>
<dbReference type="AlphaFoldDB" id="G4Z591"/>
<dbReference type="InterPro" id="IPR003653">
    <property type="entry name" value="Peptidase_C48_C"/>
</dbReference>
<feature type="domain" description="Ubiquitin-like protease family profile" evidence="6">
    <location>
        <begin position="714"/>
        <end position="876"/>
    </location>
</feature>
<dbReference type="GO" id="GO:0008234">
    <property type="term" value="F:cysteine-type peptidase activity"/>
    <property type="evidence" value="ECO:0007669"/>
    <property type="project" value="InterPro"/>
</dbReference>
<keyword evidence="3" id="KW-0378">Hydrolase</keyword>
<dbReference type="GO" id="GO:0008270">
    <property type="term" value="F:zinc ion binding"/>
    <property type="evidence" value="ECO:0007669"/>
    <property type="project" value="UniProtKB-KW"/>
</dbReference>
<feature type="region of interest" description="Disordered" evidence="5">
    <location>
        <begin position="456"/>
        <end position="488"/>
    </location>
</feature>
<evidence type="ECO:0000259" key="7">
    <source>
        <dbReference type="PROSITE" id="PS50966"/>
    </source>
</evidence>
<evidence type="ECO:0000313" key="8">
    <source>
        <dbReference type="EMBL" id="EGZ20234.1"/>
    </source>
</evidence>
<feature type="domain" description="SWIM-type" evidence="7">
    <location>
        <begin position="326"/>
        <end position="358"/>
    </location>
</feature>
<feature type="region of interest" description="Disordered" evidence="5">
    <location>
        <begin position="503"/>
        <end position="587"/>
    </location>
</feature>
<dbReference type="OMA" id="PPIAHEM"/>
<evidence type="ECO:0000259" key="6">
    <source>
        <dbReference type="PROSITE" id="PS50600"/>
    </source>
</evidence>
<dbReference type="EMBL" id="JH159153">
    <property type="protein sequence ID" value="EGZ20234.1"/>
    <property type="molecule type" value="Genomic_DNA"/>
</dbReference>
<reference evidence="8 9" key="1">
    <citation type="journal article" date="2006" name="Science">
        <title>Phytophthora genome sequences uncover evolutionary origins and mechanisms of pathogenesis.</title>
        <authorList>
            <person name="Tyler B.M."/>
            <person name="Tripathy S."/>
            <person name="Zhang X."/>
            <person name="Dehal P."/>
            <person name="Jiang R.H."/>
            <person name="Aerts A."/>
            <person name="Arredondo F.D."/>
            <person name="Baxter L."/>
            <person name="Bensasson D."/>
            <person name="Beynon J.L."/>
            <person name="Chapman J."/>
            <person name="Damasceno C.M."/>
            <person name="Dorrance A.E."/>
            <person name="Dou D."/>
            <person name="Dickerman A.W."/>
            <person name="Dubchak I.L."/>
            <person name="Garbelotto M."/>
            <person name="Gijzen M."/>
            <person name="Gordon S.G."/>
            <person name="Govers F."/>
            <person name="Grunwald N.J."/>
            <person name="Huang W."/>
            <person name="Ivors K.L."/>
            <person name="Jones R.W."/>
            <person name="Kamoun S."/>
            <person name="Krampis K."/>
            <person name="Lamour K.H."/>
            <person name="Lee M.K."/>
            <person name="McDonald W.H."/>
            <person name="Medina M."/>
            <person name="Meijer H.J."/>
            <person name="Nordberg E.K."/>
            <person name="Maclean D.J."/>
            <person name="Ospina-Giraldo M.D."/>
            <person name="Morris P.F."/>
            <person name="Phuntumart V."/>
            <person name="Putnam N.H."/>
            <person name="Rash S."/>
            <person name="Rose J.K."/>
            <person name="Sakihama Y."/>
            <person name="Salamov A.A."/>
            <person name="Savidor A."/>
            <person name="Scheuring C.F."/>
            <person name="Smith B.M."/>
            <person name="Sobral B.W."/>
            <person name="Terry A."/>
            <person name="Torto-Alalibo T.A."/>
            <person name="Win J."/>
            <person name="Xu Z."/>
            <person name="Zhang H."/>
            <person name="Grigoriev I.V."/>
            <person name="Rokhsar D.S."/>
            <person name="Boore J.L."/>
        </authorList>
    </citation>
    <scope>NUCLEOTIDE SEQUENCE [LARGE SCALE GENOMIC DNA]</scope>
    <source>
        <strain evidence="8 9">P6497</strain>
    </source>
</reference>
<dbReference type="SUPFAM" id="SSF54001">
    <property type="entry name" value="Cysteine proteinases"/>
    <property type="match status" value="1"/>
</dbReference>
<feature type="compositionally biased region" description="Polar residues" evidence="5">
    <location>
        <begin position="550"/>
        <end position="564"/>
    </location>
</feature>
<dbReference type="Pfam" id="PF02902">
    <property type="entry name" value="Peptidase_C48"/>
    <property type="match status" value="1"/>
</dbReference>
<dbReference type="GO" id="GO:0006508">
    <property type="term" value="P:proteolysis"/>
    <property type="evidence" value="ECO:0007669"/>
    <property type="project" value="UniProtKB-KW"/>
</dbReference>
<evidence type="ECO:0000256" key="5">
    <source>
        <dbReference type="SAM" id="MobiDB-lite"/>
    </source>
</evidence>
<proteinExistence type="inferred from homology"/>
<feature type="region of interest" description="Disordered" evidence="5">
    <location>
        <begin position="148"/>
        <end position="176"/>
    </location>
</feature>
<evidence type="ECO:0008006" key="10">
    <source>
        <dbReference type="Google" id="ProtNLM"/>
    </source>
</evidence>
<dbReference type="Pfam" id="PF21056">
    <property type="entry name" value="ZSWIM1-3_RNaseH-like"/>
    <property type="match status" value="1"/>
</dbReference>
<comment type="similarity">
    <text evidence="1">Belongs to the peptidase C48 family.</text>
</comment>
<dbReference type="KEGG" id="psoj:PHYSODRAFT_312988"/>
<dbReference type="PROSITE" id="PS50966">
    <property type="entry name" value="ZF_SWIM"/>
    <property type="match status" value="1"/>
</dbReference>
<organism evidence="8 9">
    <name type="scientific">Phytophthora sojae (strain P6497)</name>
    <name type="common">Soybean stem and root rot agent</name>
    <name type="synonym">Phytophthora megasperma f. sp. glycines</name>
    <dbReference type="NCBI Taxonomy" id="1094619"/>
    <lineage>
        <taxon>Eukaryota</taxon>
        <taxon>Sar</taxon>
        <taxon>Stramenopiles</taxon>
        <taxon>Oomycota</taxon>
        <taxon>Peronosporomycetes</taxon>
        <taxon>Peronosporales</taxon>
        <taxon>Peronosporaceae</taxon>
        <taxon>Phytophthora</taxon>
    </lineage>
</organism>
<dbReference type="STRING" id="1094619.G4Z591"/>
<dbReference type="PANTHER" id="PTHR31569">
    <property type="entry name" value="SWIM-TYPE DOMAIN-CONTAINING PROTEIN"/>
    <property type="match status" value="1"/>
</dbReference>
<keyword evidence="4" id="KW-0862">Zinc</keyword>
<name>G4Z591_PHYSP</name>
<evidence type="ECO:0000256" key="3">
    <source>
        <dbReference type="ARBA" id="ARBA00022801"/>
    </source>
</evidence>
<dbReference type="PANTHER" id="PTHR31569:SF4">
    <property type="entry name" value="SWIM-TYPE DOMAIN-CONTAINING PROTEIN"/>
    <property type="match status" value="1"/>
</dbReference>
<evidence type="ECO:0000313" key="9">
    <source>
        <dbReference type="Proteomes" id="UP000002640"/>
    </source>
</evidence>
<accession>G4Z591</accession>
<keyword evidence="9" id="KW-1185">Reference proteome</keyword>
<keyword evidence="2" id="KW-0645">Protease</keyword>
<dbReference type="Proteomes" id="UP000002640">
    <property type="component" value="Unassembled WGS sequence"/>
</dbReference>
<keyword evidence="4" id="KW-0479">Metal-binding</keyword>
<evidence type="ECO:0000256" key="2">
    <source>
        <dbReference type="ARBA" id="ARBA00022670"/>
    </source>
</evidence>
<dbReference type="RefSeq" id="XP_009522951.1">
    <property type="nucleotide sequence ID" value="XM_009524656.1"/>
</dbReference>
<dbReference type="PROSITE" id="PS50600">
    <property type="entry name" value="ULP_PROTEASE"/>
    <property type="match status" value="1"/>
</dbReference>
<dbReference type="InterPro" id="IPR007527">
    <property type="entry name" value="Znf_SWIM"/>
</dbReference>
<feature type="compositionally biased region" description="Acidic residues" evidence="5">
    <location>
        <begin position="160"/>
        <end position="169"/>
    </location>
</feature>
<keyword evidence="4" id="KW-0863">Zinc-finger</keyword>